<reference evidence="1 2" key="1">
    <citation type="submission" date="2019-06" db="EMBL/GenBank/DDBJ databases">
        <title>Tsukamurella conjunctivitidis sp. nov., Tsukamurella assacharolytica sp. nov. and Tsukamurella sputae sp. nov. isolated from patients with conjunctivitis, bacteraemia (lymphoma) and respiratory infection (sputum) in Hong Kong.</title>
        <authorList>
            <person name="Teng J.L.L."/>
            <person name="Lee H.H."/>
            <person name="Fong J.Y.H."/>
            <person name="Fok K.M.N."/>
            <person name="Lau S.K.P."/>
            <person name="Woo P.C.Y."/>
        </authorList>
    </citation>
    <scope>NUCLEOTIDE SEQUENCE [LARGE SCALE GENOMIC DNA]</scope>
    <source>
        <strain evidence="1 2">HKU72</strain>
    </source>
</reference>
<dbReference type="AlphaFoldDB" id="A0A5C5RZC0"/>
<proteinExistence type="predicted"/>
<name>A0A5C5RZC0_9ACTN</name>
<sequence>MATGRSSDPRHLAELARRIEDLDLPTFESSEEVARSEVARAARHFGFAQPSFRSSLKLRFTGEGVNGNSLEGDVAADVIGAISESVSEAGSSLRNLSSAETKLYLSPTVEAGSTILELYSAPAPSAERLDIEIDDTPVDGAIDALLDVLASDSDQLEVPGALGKKLYALSKSIIDGRVDLELTWTRPRGARRKLGFDRESARALRDTLDVDTVKTIDVEMRGQLTSISTGGEIAIVPQGKKTAVKVDARKWSPTELRTLWAENVVATWAETSTSHPMRAHVSVVRKLLTIRADAAVE</sequence>
<dbReference type="EMBL" id="VIGX01000015">
    <property type="protein sequence ID" value="TWS27321.1"/>
    <property type="molecule type" value="Genomic_DNA"/>
</dbReference>
<protein>
    <submittedName>
        <fullName evidence="1">Uncharacterized protein</fullName>
    </submittedName>
</protein>
<dbReference type="RefSeq" id="WP_146488633.1">
    <property type="nucleotide sequence ID" value="NZ_VIGX01000015.1"/>
</dbReference>
<dbReference type="OrthoDB" id="4775491at2"/>
<keyword evidence="2" id="KW-1185">Reference proteome</keyword>
<dbReference type="Proteomes" id="UP000319375">
    <property type="component" value="Unassembled WGS sequence"/>
</dbReference>
<evidence type="ECO:0000313" key="2">
    <source>
        <dbReference type="Proteomes" id="UP000319375"/>
    </source>
</evidence>
<gene>
    <name evidence="1" type="ORF">FK530_19450</name>
</gene>
<evidence type="ECO:0000313" key="1">
    <source>
        <dbReference type="EMBL" id="TWS27321.1"/>
    </source>
</evidence>
<comment type="caution">
    <text evidence="1">The sequence shown here is derived from an EMBL/GenBank/DDBJ whole genome shotgun (WGS) entry which is preliminary data.</text>
</comment>
<accession>A0A5C5RZC0</accession>
<organism evidence="1 2">
    <name type="scientific">Tsukamurella conjunctivitidis</name>
    <dbReference type="NCBI Taxonomy" id="2592068"/>
    <lineage>
        <taxon>Bacteria</taxon>
        <taxon>Bacillati</taxon>
        <taxon>Actinomycetota</taxon>
        <taxon>Actinomycetes</taxon>
        <taxon>Mycobacteriales</taxon>
        <taxon>Tsukamurellaceae</taxon>
        <taxon>Tsukamurella</taxon>
    </lineage>
</organism>